<protein>
    <submittedName>
        <fullName evidence="5">Uncharacterized protein</fullName>
    </submittedName>
</protein>
<dbReference type="SUPFAM" id="SSF46458">
    <property type="entry name" value="Globin-like"/>
    <property type="match status" value="1"/>
</dbReference>
<feature type="non-terminal residue" evidence="5">
    <location>
        <position position="1"/>
    </location>
</feature>
<dbReference type="GeneID" id="9060103"/>
<proteinExistence type="predicted"/>
<keyword evidence="4" id="KW-0408">Iron</keyword>
<accession>C5KMZ5</accession>
<evidence type="ECO:0000256" key="1">
    <source>
        <dbReference type="ARBA" id="ARBA00022448"/>
    </source>
</evidence>
<dbReference type="OMA" id="DKKQRND"/>
<dbReference type="Gene3D" id="1.10.490.10">
    <property type="entry name" value="Globins"/>
    <property type="match status" value="1"/>
</dbReference>
<keyword evidence="1" id="KW-0813">Transport</keyword>
<dbReference type="GO" id="GO:0046872">
    <property type="term" value="F:metal ion binding"/>
    <property type="evidence" value="ECO:0007669"/>
    <property type="project" value="UniProtKB-KW"/>
</dbReference>
<organism evidence="6">
    <name type="scientific">Perkinsus marinus (strain ATCC 50983 / TXsc)</name>
    <dbReference type="NCBI Taxonomy" id="423536"/>
    <lineage>
        <taxon>Eukaryota</taxon>
        <taxon>Sar</taxon>
        <taxon>Alveolata</taxon>
        <taxon>Perkinsozoa</taxon>
        <taxon>Perkinsea</taxon>
        <taxon>Perkinsida</taxon>
        <taxon>Perkinsidae</taxon>
        <taxon>Perkinsus</taxon>
    </lineage>
</organism>
<name>C5KMZ5_PERM5</name>
<keyword evidence="6" id="KW-1185">Reference proteome</keyword>
<dbReference type="OrthoDB" id="431117at2759"/>
<evidence type="ECO:0000313" key="6">
    <source>
        <dbReference type="Proteomes" id="UP000007800"/>
    </source>
</evidence>
<dbReference type="Pfam" id="PF01152">
    <property type="entry name" value="Bac_globin"/>
    <property type="match status" value="1"/>
</dbReference>
<dbReference type="InterPro" id="IPR012292">
    <property type="entry name" value="Globin/Proto"/>
</dbReference>
<evidence type="ECO:0000256" key="4">
    <source>
        <dbReference type="ARBA" id="ARBA00023004"/>
    </source>
</evidence>
<dbReference type="InterPro" id="IPR009050">
    <property type="entry name" value="Globin-like_sf"/>
</dbReference>
<dbReference type="InterPro" id="IPR001486">
    <property type="entry name" value="Hemoglobin_trunc"/>
</dbReference>
<dbReference type="CDD" id="cd00454">
    <property type="entry name" value="TrHb1_N"/>
    <property type="match status" value="1"/>
</dbReference>
<keyword evidence="3" id="KW-0479">Metal-binding</keyword>
<dbReference type="AlphaFoldDB" id="C5KMZ5"/>
<dbReference type="RefSeq" id="XP_002782352.1">
    <property type="nucleotide sequence ID" value="XM_002782306.1"/>
</dbReference>
<dbReference type="GO" id="GO:0019825">
    <property type="term" value="F:oxygen binding"/>
    <property type="evidence" value="ECO:0007669"/>
    <property type="project" value="InterPro"/>
</dbReference>
<gene>
    <name evidence="5" type="ORF">Pmar_PMAR013181</name>
</gene>
<evidence type="ECO:0000256" key="2">
    <source>
        <dbReference type="ARBA" id="ARBA00022617"/>
    </source>
</evidence>
<dbReference type="InParanoid" id="C5KMZ5"/>
<dbReference type="GO" id="GO:0020037">
    <property type="term" value="F:heme binding"/>
    <property type="evidence" value="ECO:0007669"/>
    <property type="project" value="InterPro"/>
</dbReference>
<evidence type="ECO:0000256" key="3">
    <source>
        <dbReference type="ARBA" id="ARBA00022723"/>
    </source>
</evidence>
<keyword evidence="2" id="KW-0349">Heme</keyword>
<dbReference type="Proteomes" id="UP000007800">
    <property type="component" value="Unassembled WGS sequence"/>
</dbReference>
<evidence type="ECO:0000313" key="5">
    <source>
        <dbReference type="EMBL" id="EER14147.1"/>
    </source>
</evidence>
<reference evidence="5 6" key="1">
    <citation type="submission" date="2008-07" db="EMBL/GenBank/DDBJ databases">
        <authorList>
            <person name="El-Sayed N."/>
            <person name="Caler E."/>
            <person name="Inman J."/>
            <person name="Amedeo P."/>
            <person name="Hass B."/>
            <person name="Wortman J."/>
        </authorList>
    </citation>
    <scope>NUCLEOTIDE SEQUENCE [LARGE SCALE GENOMIC DNA]</scope>
    <source>
        <strain evidence="6">ATCC 50983 / TXsc</strain>
    </source>
</reference>
<sequence length="112" mass="12949">YECIERDRRINPYFEGSKLSSIKKAQSAYITMVLGGPIVYKGRVLETLHSVLAITDYHFDCFMQQVDRSLRDIGMVGDVVDEAVVRLEKIRRKVLHGHYEKTGYRQTSADHE</sequence>
<dbReference type="EMBL" id="GG674502">
    <property type="protein sequence ID" value="EER14147.1"/>
    <property type="molecule type" value="Genomic_DNA"/>
</dbReference>